<keyword evidence="7 9" id="KW-0472">Membrane</keyword>
<dbReference type="RefSeq" id="WP_011792366.1">
    <property type="nucleotide sequence ID" value="NC_008751.1"/>
</dbReference>
<keyword evidence="3" id="KW-1003">Cell membrane</keyword>
<keyword evidence="5 9" id="KW-0812">Transmembrane</keyword>
<feature type="transmembrane region" description="Helical" evidence="9">
    <location>
        <begin position="107"/>
        <end position="128"/>
    </location>
</feature>
<protein>
    <submittedName>
        <fullName evidence="10">Uncharacterized protein</fullName>
    </submittedName>
</protein>
<dbReference type="HOGENOM" id="CLU_041737_1_1_7"/>
<feature type="transmembrane region" description="Helical" evidence="9">
    <location>
        <begin position="12"/>
        <end position="33"/>
    </location>
</feature>
<gene>
    <name evidence="10" type="ordered locus">Dvul_1597</name>
</gene>
<name>A0A0H3AAK5_NITV4</name>
<proteinExistence type="inferred from homology"/>
<evidence type="ECO:0000256" key="2">
    <source>
        <dbReference type="ARBA" id="ARBA00022448"/>
    </source>
</evidence>
<evidence type="ECO:0000256" key="4">
    <source>
        <dbReference type="ARBA" id="ARBA00022519"/>
    </source>
</evidence>
<evidence type="ECO:0000256" key="1">
    <source>
        <dbReference type="ARBA" id="ARBA00004429"/>
    </source>
</evidence>
<dbReference type="EMBL" id="CP000527">
    <property type="protein sequence ID" value="ABM28614.1"/>
    <property type="molecule type" value="Genomic_DNA"/>
</dbReference>
<feature type="transmembrane region" description="Helical" evidence="9">
    <location>
        <begin position="68"/>
        <end position="86"/>
    </location>
</feature>
<keyword evidence="2" id="KW-0813">Transport</keyword>
<evidence type="ECO:0000256" key="6">
    <source>
        <dbReference type="ARBA" id="ARBA00022989"/>
    </source>
</evidence>
<sequence length="170" mass="17664">MSDSGRWNPYVAGGLSGLVMVGSVALSNAYFGASTTFVRMAGMIEKAFAPEHVAGLAYFTKEAPIVDWQWMFVVGILLGAFVAAMLSGSYRVQAVPDMWRERFGTSAGLRGVAAFVGGFLALFGARLAGGCPSGHGLSGVAQLAGSGLVSLVCFFVGGLIVARLLYGGRR</sequence>
<dbReference type="KEGG" id="dvl:Dvul_1597"/>
<evidence type="ECO:0000256" key="9">
    <source>
        <dbReference type="SAM" id="Phobius"/>
    </source>
</evidence>
<comment type="similarity">
    <text evidence="8">Belongs to the TsuA/YedE (TC 9.B.102) family.</text>
</comment>
<evidence type="ECO:0000256" key="3">
    <source>
        <dbReference type="ARBA" id="ARBA00022475"/>
    </source>
</evidence>
<dbReference type="PANTHER" id="PTHR30574">
    <property type="entry name" value="INNER MEMBRANE PROTEIN YEDE"/>
    <property type="match status" value="1"/>
</dbReference>
<dbReference type="Pfam" id="PF04143">
    <property type="entry name" value="Sulf_transp"/>
    <property type="match status" value="1"/>
</dbReference>
<evidence type="ECO:0000256" key="8">
    <source>
        <dbReference type="ARBA" id="ARBA00035655"/>
    </source>
</evidence>
<evidence type="ECO:0000313" key="11">
    <source>
        <dbReference type="Proteomes" id="UP000009173"/>
    </source>
</evidence>
<keyword evidence="4" id="KW-0997">Cell inner membrane</keyword>
<feature type="transmembrane region" description="Helical" evidence="9">
    <location>
        <begin position="140"/>
        <end position="166"/>
    </location>
</feature>
<comment type="subcellular location">
    <subcellularLocation>
        <location evidence="1">Cell inner membrane</location>
        <topology evidence="1">Multi-pass membrane protein</topology>
    </subcellularLocation>
</comment>
<dbReference type="PANTHER" id="PTHR30574:SF1">
    <property type="entry name" value="SULPHUR TRANSPORT DOMAIN-CONTAINING PROTEIN"/>
    <property type="match status" value="1"/>
</dbReference>
<evidence type="ECO:0000313" key="10">
    <source>
        <dbReference type="EMBL" id="ABM28614.1"/>
    </source>
</evidence>
<keyword evidence="6 9" id="KW-1133">Transmembrane helix</keyword>
<dbReference type="InterPro" id="IPR007272">
    <property type="entry name" value="Sulf_transp_TsuA/YedE"/>
</dbReference>
<organism evidence="10 11">
    <name type="scientific">Nitratidesulfovibrio vulgaris (strain DP4)</name>
    <name type="common">Desulfovibrio vulgaris</name>
    <dbReference type="NCBI Taxonomy" id="391774"/>
    <lineage>
        <taxon>Bacteria</taxon>
        <taxon>Pseudomonadati</taxon>
        <taxon>Thermodesulfobacteriota</taxon>
        <taxon>Desulfovibrionia</taxon>
        <taxon>Desulfovibrionales</taxon>
        <taxon>Desulfovibrionaceae</taxon>
        <taxon>Nitratidesulfovibrio</taxon>
    </lineage>
</organism>
<dbReference type="GO" id="GO:0005886">
    <property type="term" value="C:plasma membrane"/>
    <property type="evidence" value="ECO:0007669"/>
    <property type="project" value="UniProtKB-SubCell"/>
</dbReference>
<evidence type="ECO:0000256" key="7">
    <source>
        <dbReference type="ARBA" id="ARBA00023136"/>
    </source>
</evidence>
<dbReference type="AlphaFoldDB" id="A0A0H3AAK5"/>
<dbReference type="Proteomes" id="UP000009173">
    <property type="component" value="Chromosome"/>
</dbReference>
<evidence type="ECO:0000256" key="5">
    <source>
        <dbReference type="ARBA" id="ARBA00022692"/>
    </source>
</evidence>
<accession>A0A0H3AAK5</accession>
<reference evidence="11" key="1">
    <citation type="journal article" date="2009" name="Environ. Microbiol.">
        <title>Contribution of mobile genetic elements to Desulfovibrio vulgaris genome plasticity.</title>
        <authorList>
            <person name="Walker C.B."/>
            <person name="Stolyar S."/>
            <person name="Chivian D."/>
            <person name="Pinel N."/>
            <person name="Gabster J.A."/>
            <person name="Dehal P.S."/>
            <person name="He Z."/>
            <person name="Yang Z.K."/>
            <person name="Yen H.C."/>
            <person name="Zhou J."/>
            <person name="Wall J.D."/>
            <person name="Hazen T.C."/>
            <person name="Arkin A.P."/>
            <person name="Stahl D.A."/>
        </authorList>
    </citation>
    <scope>NUCLEOTIDE SEQUENCE [LARGE SCALE GENOMIC DNA]</scope>
    <source>
        <strain evidence="11">DP4</strain>
    </source>
</reference>